<comment type="caution">
    <text evidence="2">The sequence shown here is derived from an EMBL/GenBank/DDBJ whole genome shotgun (WGS) entry which is preliminary data.</text>
</comment>
<dbReference type="AlphaFoldDB" id="A0A1W9ZKD9"/>
<evidence type="ECO:0000256" key="1">
    <source>
        <dbReference type="SAM" id="Phobius"/>
    </source>
</evidence>
<sequence length="86" mass="9201">MTGGRNGRDCNVEFIVRQRLTRTKRNQHKYRLNSALIPTFAALRFAAGVAAWAAPIKARDRGRHSGVPSAGGNALAQQNAALASTA</sequence>
<evidence type="ECO:0000313" key="3">
    <source>
        <dbReference type="Proteomes" id="UP000192707"/>
    </source>
</evidence>
<dbReference type="EMBL" id="MVHG01000014">
    <property type="protein sequence ID" value="ORA17372.1"/>
    <property type="molecule type" value="Genomic_DNA"/>
</dbReference>
<feature type="transmembrane region" description="Helical" evidence="1">
    <location>
        <begin position="35"/>
        <end position="54"/>
    </location>
</feature>
<name>A0A1W9ZKD9_MYCAI</name>
<dbReference type="Proteomes" id="UP000192707">
    <property type="component" value="Unassembled WGS sequence"/>
</dbReference>
<keyword evidence="1" id="KW-1133">Transmembrane helix</keyword>
<keyword evidence="1" id="KW-0472">Membrane</keyword>
<accession>A0A1W9ZKD9</accession>
<proteinExistence type="predicted"/>
<evidence type="ECO:0000313" key="2">
    <source>
        <dbReference type="EMBL" id="ORA17372.1"/>
    </source>
</evidence>
<reference evidence="2 3" key="1">
    <citation type="submission" date="2016-12" db="EMBL/GenBank/DDBJ databases">
        <title>The new phylogeny of genus Mycobacterium.</title>
        <authorList>
            <person name="Tortoli E."/>
            <person name="Trovato A."/>
            <person name="Cirillo D.M."/>
        </authorList>
    </citation>
    <scope>NUCLEOTIDE SEQUENCE [LARGE SCALE GENOMIC DNA]</scope>
    <source>
        <strain evidence="2 3">DSM 45069</strain>
    </source>
</reference>
<keyword evidence="3" id="KW-1185">Reference proteome</keyword>
<gene>
    <name evidence="2" type="ORF">BST14_08860</name>
</gene>
<keyword evidence="1" id="KW-0812">Transmembrane</keyword>
<protein>
    <submittedName>
        <fullName evidence="2">Uncharacterized protein</fullName>
    </submittedName>
</protein>
<organism evidence="2 3">
    <name type="scientific">Mycobacterium arosiense ATCC BAA-1401 = DSM 45069</name>
    <dbReference type="NCBI Taxonomy" id="1265311"/>
    <lineage>
        <taxon>Bacteria</taxon>
        <taxon>Bacillati</taxon>
        <taxon>Actinomycetota</taxon>
        <taxon>Actinomycetes</taxon>
        <taxon>Mycobacteriales</taxon>
        <taxon>Mycobacteriaceae</taxon>
        <taxon>Mycobacterium</taxon>
        <taxon>Mycobacterium avium complex (MAC)</taxon>
    </lineage>
</organism>